<feature type="region of interest" description="Disordered" evidence="1">
    <location>
        <begin position="1"/>
        <end position="41"/>
    </location>
</feature>
<comment type="caution">
    <text evidence="2">The sequence shown here is derived from an EMBL/GenBank/DDBJ whole genome shotgun (WGS) entry which is preliminary data.</text>
</comment>
<evidence type="ECO:0000256" key="1">
    <source>
        <dbReference type="SAM" id="MobiDB-lite"/>
    </source>
</evidence>
<protein>
    <submittedName>
        <fullName evidence="2">Uncharacterized protein</fullName>
    </submittedName>
</protein>
<proteinExistence type="predicted"/>
<gene>
    <name evidence="2" type="ORF">IM811_014585</name>
</gene>
<sequence>MGYIDAGPPPGKSVRRRLDDKNSSILTHNTQETVHSLEFATPATSKSASVSGSVSTSRQTPVPQALTAHFPTVFNIYSRSKYFMGRYILGEHQNEPFYLSVEHPHSANCPPVVLHAGVDDTWPLVGSAQWEKDDFGRAFIVDIPSLLNPEGHYPQEMVEWQAGSTILANIFGNGTFRFSLKYGEDGQQVYEWRYSTSGVAKNVIKPKKAWILVRLDEGSAGNITTIKPGASDPVDHDGCEIVAAWGTVDNSLSKVATFGFAGNGARGKLGEKWAIVAVVSFLVLFQWTQRVKSHSEY</sequence>
<dbReference type="Proteomes" id="UP000616885">
    <property type="component" value="Unassembled WGS sequence"/>
</dbReference>
<dbReference type="EMBL" id="JADCTT010000006">
    <property type="protein sequence ID" value="KAF9750365.1"/>
    <property type="molecule type" value="Genomic_DNA"/>
</dbReference>
<organism evidence="2 3">
    <name type="scientific">Bionectria ochroleuca</name>
    <name type="common">Gliocladium roseum</name>
    <dbReference type="NCBI Taxonomy" id="29856"/>
    <lineage>
        <taxon>Eukaryota</taxon>
        <taxon>Fungi</taxon>
        <taxon>Dikarya</taxon>
        <taxon>Ascomycota</taxon>
        <taxon>Pezizomycotina</taxon>
        <taxon>Sordariomycetes</taxon>
        <taxon>Hypocreomycetidae</taxon>
        <taxon>Hypocreales</taxon>
        <taxon>Bionectriaceae</taxon>
        <taxon>Clonostachys</taxon>
    </lineage>
</organism>
<reference evidence="2" key="1">
    <citation type="submission" date="2020-10" db="EMBL/GenBank/DDBJ databases">
        <title>High-Quality Genome Resource of Clonostachys rosea strain S41 by Oxford Nanopore Long-Read Sequencing.</title>
        <authorList>
            <person name="Wang H."/>
        </authorList>
    </citation>
    <scope>NUCLEOTIDE SEQUENCE</scope>
    <source>
        <strain evidence="2">S41</strain>
    </source>
</reference>
<feature type="compositionally biased region" description="Polar residues" evidence="1">
    <location>
        <begin position="23"/>
        <end position="34"/>
    </location>
</feature>
<accession>A0A8H7N774</accession>
<name>A0A8H7N774_BIOOC</name>
<dbReference type="AlphaFoldDB" id="A0A8H7N774"/>
<evidence type="ECO:0000313" key="3">
    <source>
        <dbReference type="Proteomes" id="UP000616885"/>
    </source>
</evidence>
<evidence type="ECO:0000313" key="2">
    <source>
        <dbReference type="EMBL" id="KAF9750365.1"/>
    </source>
</evidence>